<dbReference type="InterPro" id="IPR032698">
    <property type="entry name" value="SirB1_N"/>
</dbReference>
<feature type="non-terminal residue" evidence="2">
    <location>
        <position position="526"/>
    </location>
</feature>
<dbReference type="Pfam" id="PF13369">
    <property type="entry name" value="Transglut_core2"/>
    <property type="match status" value="1"/>
</dbReference>
<feature type="domain" description="Hemimethylated DNA-binding" evidence="1">
    <location>
        <begin position="404"/>
        <end position="501"/>
    </location>
</feature>
<reference evidence="2" key="1">
    <citation type="submission" date="2022-03" db="EMBL/GenBank/DDBJ databases">
        <authorList>
            <person name="Martin H S."/>
        </authorList>
    </citation>
    <scope>NUCLEOTIDE SEQUENCE</scope>
</reference>
<name>A0ABN8J4V2_9NEOP</name>
<keyword evidence="3" id="KW-1185">Reference proteome</keyword>
<accession>A0ABN8J4V2</accession>
<evidence type="ECO:0000259" key="1">
    <source>
        <dbReference type="SMART" id="SM00992"/>
    </source>
</evidence>
<organism evidence="2 3">
    <name type="scientific">Iphiclides podalirius</name>
    <name type="common">scarce swallowtail</name>
    <dbReference type="NCBI Taxonomy" id="110791"/>
    <lineage>
        <taxon>Eukaryota</taxon>
        <taxon>Metazoa</taxon>
        <taxon>Ecdysozoa</taxon>
        <taxon>Arthropoda</taxon>
        <taxon>Hexapoda</taxon>
        <taxon>Insecta</taxon>
        <taxon>Pterygota</taxon>
        <taxon>Neoptera</taxon>
        <taxon>Endopterygota</taxon>
        <taxon>Lepidoptera</taxon>
        <taxon>Glossata</taxon>
        <taxon>Ditrysia</taxon>
        <taxon>Papilionoidea</taxon>
        <taxon>Papilionidae</taxon>
        <taxon>Papilioninae</taxon>
        <taxon>Iphiclides</taxon>
    </lineage>
</organism>
<evidence type="ECO:0000313" key="3">
    <source>
        <dbReference type="Proteomes" id="UP000837857"/>
    </source>
</evidence>
<proteinExistence type="predicted"/>
<dbReference type="SUPFAM" id="SSF141255">
    <property type="entry name" value="YccV-like"/>
    <property type="match status" value="1"/>
</dbReference>
<dbReference type="Gene3D" id="2.30.30.390">
    <property type="entry name" value="Hemimethylated DNA-binding domain"/>
    <property type="match status" value="1"/>
</dbReference>
<sequence length="526" mass="62373">MRITMLKFLSLPDIYEVIKEYNDGHWLYELKGFMKLRQTIYRELIEMSPKYYWKIEEFSINDMDYFFTIASEHERSYYYTNYILQELITIGDNNLTELHSSKPFTLTEMHYAKCVLRYLKHCYLAVKWSKNNTEKYAQINSVIPPEKVVNFFLQWLDTVNFHHLEDDLVKLQEIAEEVNQYLSDQLKTSGSYTAEQIFSGVSHIFFRVRGITMTPIASLDTLDIKKVWDNRLGNQIVVFVMYQAVASRLGVQADLVVFPNHLFIEWLCLEENIEYTVHIEIGEIEAHRVCPYTHRRVDSHYKYCPDYLLQCLHLTFMSSSGAERDWHVSNATDLLGFLGKNYPSPYLYLFQNSNLIVDSEINMKNLKREELPIIFSLFHLHAMGLNAVAKKPLKVLEQKRHHSSVLYAVGMICCHKYHEYQCIVRGWDRVCSVHWPYCISNQNLIYGFDQPYYRVIATDQSERYIPQEHLLPVPNPTRMKHLEDLVAQGFTHFDGFCYVLNDEKRLEYPDENLIVQVYKQRYQKMD</sequence>
<dbReference type="Proteomes" id="UP000837857">
    <property type="component" value="Chromosome 7"/>
</dbReference>
<evidence type="ECO:0000313" key="2">
    <source>
        <dbReference type="EMBL" id="CAH2073986.1"/>
    </source>
</evidence>
<dbReference type="SMART" id="SM00992">
    <property type="entry name" value="YccV-like"/>
    <property type="match status" value="1"/>
</dbReference>
<dbReference type="PANTHER" id="PTHR31350">
    <property type="entry name" value="SI:DKEY-261L7.2"/>
    <property type="match status" value="1"/>
</dbReference>
<dbReference type="EMBL" id="OW152819">
    <property type="protein sequence ID" value="CAH2073986.1"/>
    <property type="molecule type" value="Genomic_DNA"/>
</dbReference>
<dbReference type="InterPro" id="IPR011722">
    <property type="entry name" value="Hemimethylated_DNA-bd_dom"/>
</dbReference>
<gene>
    <name evidence="2" type="ORF">IPOD504_LOCUS15882</name>
</gene>
<dbReference type="InterPro" id="IPR036623">
    <property type="entry name" value="Hemimethylated_DNA-bd_sf"/>
</dbReference>
<protein>
    <recommendedName>
        <fullName evidence="1">Hemimethylated DNA-binding domain-containing protein</fullName>
    </recommendedName>
</protein>
<dbReference type="Pfam" id="PF08755">
    <property type="entry name" value="YccV-like"/>
    <property type="match status" value="1"/>
</dbReference>
<dbReference type="PANTHER" id="PTHR31350:SF21">
    <property type="entry name" value="F-BOX ONLY PROTEIN 21"/>
    <property type="match status" value="1"/>
</dbReference>